<organism evidence="7 8">
    <name type="scientific">Desulfolutivibrio sulfodismutans</name>
    <dbReference type="NCBI Taxonomy" id="63561"/>
    <lineage>
        <taxon>Bacteria</taxon>
        <taxon>Pseudomonadati</taxon>
        <taxon>Thermodesulfobacteriota</taxon>
        <taxon>Desulfovibrionia</taxon>
        <taxon>Desulfovibrionales</taxon>
        <taxon>Desulfovibrionaceae</taxon>
        <taxon>Desulfolutivibrio</taxon>
    </lineage>
</organism>
<dbReference type="Proteomes" id="UP000469724">
    <property type="component" value="Unassembled WGS sequence"/>
</dbReference>
<comment type="caution">
    <text evidence="7">The sequence shown here is derived from an EMBL/GenBank/DDBJ whole genome shotgun (WGS) entry which is preliminary data.</text>
</comment>
<feature type="transmembrane region" description="Helical" evidence="5">
    <location>
        <begin position="114"/>
        <end position="139"/>
    </location>
</feature>
<feature type="transmembrane region" description="Helical" evidence="5">
    <location>
        <begin position="310"/>
        <end position="336"/>
    </location>
</feature>
<dbReference type="Pfam" id="PF00528">
    <property type="entry name" value="BPD_transp_1"/>
    <property type="match status" value="2"/>
</dbReference>
<dbReference type="InterPro" id="IPR035906">
    <property type="entry name" value="MetI-like_sf"/>
</dbReference>
<feature type="transmembrane region" description="Helical" evidence="5">
    <location>
        <begin position="28"/>
        <end position="49"/>
    </location>
</feature>
<dbReference type="GO" id="GO:0055085">
    <property type="term" value="P:transmembrane transport"/>
    <property type="evidence" value="ECO:0007669"/>
    <property type="project" value="InterPro"/>
</dbReference>
<dbReference type="PROSITE" id="PS50928">
    <property type="entry name" value="ABC_TM1"/>
    <property type="match status" value="2"/>
</dbReference>
<comment type="subcellular location">
    <subcellularLocation>
        <location evidence="1 5">Cell membrane</location>
        <topology evidence="1 5">Multi-pass membrane protein</topology>
    </subcellularLocation>
</comment>
<dbReference type="PANTHER" id="PTHR43496">
    <property type="entry name" value="PROTEIN LPLB"/>
    <property type="match status" value="1"/>
</dbReference>
<dbReference type="EMBL" id="JAAGRQ010000176">
    <property type="protein sequence ID" value="NDY58963.1"/>
    <property type="molecule type" value="Genomic_DNA"/>
</dbReference>
<evidence type="ECO:0000313" key="8">
    <source>
        <dbReference type="Proteomes" id="UP000469724"/>
    </source>
</evidence>
<evidence type="ECO:0000256" key="3">
    <source>
        <dbReference type="ARBA" id="ARBA00022989"/>
    </source>
</evidence>
<evidence type="ECO:0000256" key="4">
    <source>
        <dbReference type="ARBA" id="ARBA00023136"/>
    </source>
</evidence>
<dbReference type="InterPro" id="IPR000515">
    <property type="entry name" value="MetI-like"/>
</dbReference>
<dbReference type="RefSeq" id="WP_163304021.1">
    <property type="nucleotide sequence ID" value="NZ_JAAGRQ010000176.1"/>
</dbReference>
<evidence type="ECO:0000259" key="6">
    <source>
        <dbReference type="PROSITE" id="PS50928"/>
    </source>
</evidence>
<keyword evidence="5" id="KW-0813">Transport</keyword>
<keyword evidence="4 5" id="KW-0472">Membrane</keyword>
<evidence type="ECO:0000256" key="5">
    <source>
        <dbReference type="RuleBase" id="RU363032"/>
    </source>
</evidence>
<dbReference type="NCBIfam" id="TIGR03262">
    <property type="entry name" value="PhnU2"/>
    <property type="match status" value="1"/>
</dbReference>
<evidence type="ECO:0000313" key="7">
    <source>
        <dbReference type="EMBL" id="NDY58963.1"/>
    </source>
</evidence>
<reference evidence="7 8" key="1">
    <citation type="submission" date="2020-02" db="EMBL/GenBank/DDBJ databases">
        <title>Comparative genomics of sulfur disproportionating microorganisms.</title>
        <authorList>
            <person name="Ward L.M."/>
            <person name="Bertran E."/>
            <person name="Johnston D.T."/>
        </authorList>
    </citation>
    <scope>NUCLEOTIDE SEQUENCE [LARGE SCALE GENOMIC DNA]</scope>
    <source>
        <strain evidence="7 8">DSM 3696</strain>
    </source>
</reference>
<dbReference type="PANTHER" id="PTHR43496:SF1">
    <property type="entry name" value="POLYGALACTURONAN_RHAMNOGALACTURONAN TRANSPORT SYSTEM PERMEASE PROTEIN YTEP"/>
    <property type="match status" value="1"/>
</dbReference>
<sequence length="584" mass="63130">MNATAQAVPAARPSALSDILAGRGIRGVFIALAGLWLTVTVALPLVGLLSKSLYATDGQFAGFANFLRFFTEPSLFSSLTHSLWVSSLTTLVAVPLAFVYAYGMCRANIPGKTVFRALAMSPLFAPTLMHGIVLVYLFGKKGLVTTGFFGHTPGFDISLYGHVGIIIAEALYAFPPSFLILSTALSLTDARLYEAAASLGASRFRIFRTVTLPGVKYGLMSAIFISFVSSFTDFGAPKVVGGSYNVLATDIYKHVIGQQNFVMGATVSVILLIPTALAFLADYLIQRRQVSTMAAKAVPYVPRRNNARDLLAFCSCGLISLCFIIYLATGLFASLVDVWPYKLGLVLRHYDFTGAGGGGYTAFFNSLRMSAYSAVLGAFLAFFTAYVLEKFKEYPRLRLGCAALSLLPMALPGLVIGLAYIFFFNSPGWSLLGVHIPNPLNFLYATMGILVLSNLVYFHTVSFLTARTALKQLDREYEAVSDSLGAPFTRLLRTVTLPVCLPAVIEIGYYFFVRSMTTLSAVIFLYSADIPLAAVAVANMDDAGDTAAALAMCVLIVATNLVVRMVYGLCTAGVRRKARVWMQR</sequence>
<keyword evidence="8" id="KW-1185">Reference proteome</keyword>
<feature type="transmembrane region" description="Helical" evidence="5">
    <location>
        <begin position="159"/>
        <end position="185"/>
    </location>
</feature>
<evidence type="ECO:0000256" key="2">
    <source>
        <dbReference type="ARBA" id="ARBA00022692"/>
    </source>
</evidence>
<feature type="domain" description="ABC transmembrane type-1" evidence="6">
    <location>
        <begin position="79"/>
        <end position="281"/>
    </location>
</feature>
<feature type="transmembrane region" description="Helical" evidence="5">
    <location>
        <begin position="400"/>
        <end position="422"/>
    </location>
</feature>
<keyword evidence="2 5" id="KW-0812">Transmembrane</keyword>
<evidence type="ECO:0000256" key="1">
    <source>
        <dbReference type="ARBA" id="ARBA00004651"/>
    </source>
</evidence>
<feature type="domain" description="ABC transmembrane type-1" evidence="6">
    <location>
        <begin position="363"/>
        <end position="567"/>
    </location>
</feature>
<dbReference type="GO" id="GO:0005886">
    <property type="term" value="C:plasma membrane"/>
    <property type="evidence" value="ECO:0007669"/>
    <property type="project" value="UniProtKB-SubCell"/>
</dbReference>
<feature type="transmembrane region" description="Helical" evidence="5">
    <location>
        <begin position="369"/>
        <end position="388"/>
    </location>
</feature>
<accession>A0A7K3NT28</accession>
<feature type="transmembrane region" description="Helical" evidence="5">
    <location>
        <begin position="83"/>
        <end position="102"/>
    </location>
</feature>
<dbReference type="InterPro" id="IPR017664">
    <property type="entry name" value="AminoethylPonate_ABC_perm-1"/>
</dbReference>
<proteinExistence type="inferred from homology"/>
<feature type="transmembrane region" description="Helical" evidence="5">
    <location>
        <begin position="548"/>
        <end position="574"/>
    </location>
</feature>
<gene>
    <name evidence="7" type="ORF">G3N56_19680</name>
</gene>
<name>A0A7K3NT28_9BACT</name>
<feature type="transmembrane region" description="Helical" evidence="5">
    <location>
        <begin position="442"/>
        <end position="466"/>
    </location>
</feature>
<dbReference type="CDD" id="cd06261">
    <property type="entry name" value="TM_PBP2"/>
    <property type="match status" value="2"/>
</dbReference>
<feature type="transmembrane region" description="Helical" evidence="5">
    <location>
        <begin position="261"/>
        <end position="285"/>
    </location>
</feature>
<comment type="similarity">
    <text evidence="5">Belongs to the binding-protein-dependent transport system permease family.</text>
</comment>
<protein>
    <submittedName>
        <fullName evidence="7">Putative 2-aminoethylphosphonate ABC transporter permease subunit</fullName>
    </submittedName>
</protein>
<feature type="transmembrane region" description="Helical" evidence="5">
    <location>
        <begin position="206"/>
        <end position="228"/>
    </location>
</feature>
<dbReference type="AlphaFoldDB" id="A0A7K3NT28"/>
<dbReference type="Gene3D" id="1.10.3720.10">
    <property type="entry name" value="MetI-like"/>
    <property type="match status" value="2"/>
</dbReference>
<dbReference type="SUPFAM" id="SSF161098">
    <property type="entry name" value="MetI-like"/>
    <property type="match status" value="2"/>
</dbReference>
<keyword evidence="3 5" id="KW-1133">Transmembrane helix</keyword>